<evidence type="ECO:0000259" key="2">
    <source>
        <dbReference type="SMART" id="SM00014"/>
    </source>
</evidence>
<dbReference type="eggNOG" id="COG0671">
    <property type="taxonomic scope" value="Bacteria"/>
</dbReference>
<accession>C6E366</accession>
<feature type="transmembrane region" description="Helical" evidence="1">
    <location>
        <begin position="83"/>
        <end position="100"/>
    </location>
</feature>
<dbReference type="OrthoDB" id="9773582at2"/>
<dbReference type="InterPro" id="IPR036938">
    <property type="entry name" value="PAP2/HPO_sf"/>
</dbReference>
<reference evidence="3" key="1">
    <citation type="submission" date="2009-07" db="EMBL/GenBank/DDBJ databases">
        <title>Complete sequence of Geobacter sp. M21.</title>
        <authorList>
            <consortium name="US DOE Joint Genome Institute"/>
            <person name="Lucas S."/>
            <person name="Copeland A."/>
            <person name="Lapidus A."/>
            <person name="Glavina del Rio T."/>
            <person name="Dalin E."/>
            <person name="Tice H."/>
            <person name="Bruce D."/>
            <person name="Goodwin L."/>
            <person name="Pitluck S."/>
            <person name="Saunders E."/>
            <person name="Brettin T."/>
            <person name="Detter J.C."/>
            <person name="Han C."/>
            <person name="Larimer F."/>
            <person name="Land M."/>
            <person name="Hauser L."/>
            <person name="Kyrpides N."/>
            <person name="Ovchinnikova G."/>
            <person name="Lovley D."/>
        </authorList>
    </citation>
    <scope>NUCLEOTIDE SEQUENCE [LARGE SCALE GENOMIC DNA]</scope>
    <source>
        <strain evidence="3">M21</strain>
    </source>
</reference>
<dbReference type="Gene3D" id="1.20.144.10">
    <property type="entry name" value="Phosphatidic acid phosphatase type 2/haloperoxidase"/>
    <property type="match status" value="1"/>
</dbReference>
<dbReference type="STRING" id="443144.GM21_1178"/>
<keyword evidence="1" id="KW-0812">Transmembrane</keyword>
<dbReference type="Pfam" id="PF01569">
    <property type="entry name" value="PAP2"/>
    <property type="match status" value="1"/>
</dbReference>
<gene>
    <name evidence="3" type="ordered locus">GM21_1178</name>
</gene>
<dbReference type="InterPro" id="IPR000326">
    <property type="entry name" value="PAP2/HPO"/>
</dbReference>
<dbReference type="SMART" id="SM00014">
    <property type="entry name" value="acidPPc"/>
    <property type="match status" value="1"/>
</dbReference>
<dbReference type="KEGG" id="gem:GM21_1178"/>
<dbReference type="SUPFAM" id="SSF48317">
    <property type="entry name" value="Acid phosphatase/Vanadium-dependent haloperoxidase"/>
    <property type="match status" value="1"/>
</dbReference>
<evidence type="ECO:0000256" key="1">
    <source>
        <dbReference type="SAM" id="Phobius"/>
    </source>
</evidence>
<proteinExistence type="predicted"/>
<name>C6E366_GEOSM</name>
<sequence>MTVDTSRRTSYCSPATACAAATAGALPARLALLLFLILCCSILLPSPLHAGEHLFNSGAAIKEELGRLASEGKLFLKAPVDPYLAQTGAAAGLFTVAYIFDKQLSSNGSHHGVLRGITDVGSDASNPFLHLGIAATVYTAGAASGNAGVMELGEEMGEALVLADSATFVLKGAIGRGRPYQTESKSSFRPFQFRGGWDSLPSMHTASSFALAHVAASHSQSWPAKFACYAAAGLAGFSRVHQGKHWASDVLVGAAIGELAGDAVTRYRALQPGKVSVAPMAIDGTPALALVGKF</sequence>
<evidence type="ECO:0000313" key="3">
    <source>
        <dbReference type="EMBL" id="ACT17239.1"/>
    </source>
</evidence>
<keyword evidence="1" id="KW-1133">Transmembrane helix</keyword>
<feature type="domain" description="Phosphatidic acid phosphatase type 2/haloperoxidase" evidence="2">
    <location>
        <begin position="147"/>
        <end position="265"/>
    </location>
</feature>
<feature type="transmembrane region" description="Helical" evidence="1">
    <location>
        <begin position="30"/>
        <end position="48"/>
    </location>
</feature>
<organism evidence="3">
    <name type="scientific">Geobacter sp. (strain M21)</name>
    <dbReference type="NCBI Taxonomy" id="443144"/>
    <lineage>
        <taxon>Bacteria</taxon>
        <taxon>Pseudomonadati</taxon>
        <taxon>Thermodesulfobacteriota</taxon>
        <taxon>Desulfuromonadia</taxon>
        <taxon>Geobacterales</taxon>
        <taxon>Geobacteraceae</taxon>
        <taxon>Geobacter</taxon>
    </lineage>
</organism>
<protein>
    <submittedName>
        <fullName evidence="3">Phosphoesterase PA-phosphatase related protein</fullName>
    </submittedName>
</protein>
<dbReference type="EMBL" id="CP001661">
    <property type="protein sequence ID" value="ACT17239.1"/>
    <property type="molecule type" value="Genomic_DNA"/>
</dbReference>
<dbReference type="HOGENOM" id="CLU_059169_1_0_7"/>
<dbReference type="AlphaFoldDB" id="C6E366"/>
<keyword evidence="1" id="KW-0472">Membrane</keyword>